<keyword evidence="3" id="KW-1185">Reference proteome</keyword>
<gene>
    <name evidence="2" type="ORF">H4Q32_014062</name>
</gene>
<evidence type="ECO:0000256" key="1">
    <source>
        <dbReference type="SAM" id="Phobius"/>
    </source>
</evidence>
<dbReference type="PANTHER" id="PTHR33332">
    <property type="entry name" value="REVERSE TRANSCRIPTASE DOMAIN-CONTAINING PROTEIN"/>
    <property type="match status" value="1"/>
</dbReference>
<keyword evidence="1" id="KW-0472">Membrane</keyword>
<keyword evidence="1" id="KW-1133">Transmembrane helix</keyword>
<keyword evidence="1" id="KW-0812">Transmembrane</keyword>
<proteinExistence type="predicted"/>
<name>A0ABQ8LSV6_LABRO</name>
<dbReference type="EMBL" id="JACTAM010000018">
    <property type="protein sequence ID" value="KAI2653732.1"/>
    <property type="molecule type" value="Genomic_DNA"/>
</dbReference>
<accession>A0ABQ8LSV6</accession>
<feature type="transmembrane region" description="Helical" evidence="1">
    <location>
        <begin position="44"/>
        <end position="66"/>
    </location>
</feature>
<organism evidence="2 3">
    <name type="scientific">Labeo rohita</name>
    <name type="common">Indian major carp</name>
    <name type="synonym">Cyprinus rohita</name>
    <dbReference type="NCBI Taxonomy" id="84645"/>
    <lineage>
        <taxon>Eukaryota</taxon>
        <taxon>Metazoa</taxon>
        <taxon>Chordata</taxon>
        <taxon>Craniata</taxon>
        <taxon>Vertebrata</taxon>
        <taxon>Euteleostomi</taxon>
        <taxon>Actinopterygii</taxon>
        <taxon>Neopterygii</taxon>
        <taxon>Teleostei</taxon>
        <taxon>Ostariophysi</taxon>
        <taxon>Cypriniformes</taxon>
        <taxon>Cyprinidae</taxon>
        <taxon>Labeoninae</taxon>
        <taxon>Labeonini</taxon>
        <taxon>Labeo</taxon>
    </lineage>
</organism>
<evidence type="ECO:0000313" key="3">
    <source>
        <dbReference type="Proteomes" id="UP000830375"/>
    </source>
</evidence>
<sequence length="231" mass="25868">MSWFISYLSDRLSFISVQSLNHCLFLSLKVSLTALFLDLLCPTFIGFLLVILFLATVSAIVIVMLMTCKCTYQVAPPLPFNSLNACIADIKIWLHSNFLKLNYKSELISELSISIDGAMLTSSHTIRNMGVIFDLSLTFQSHISSITKAAFYYLSNIARLRPTLSIKDTETLIHALRTSFLDYCNLLLIGLPVKTITRLQYVQNSAVTVISQVKKSEHIIPLVACFCSRSV</sequence>
<comment type="caution">
    <text evidence="2">The sequence shown here is derived from an EMBL/GenBank/DDBJ whole genome shotgun (WGS) entry which is preliminary data.</text>
</comment>
<evidence type="ECO:0000313" key="2">
    <source>
        <dbReference type="EMBL" id="KAI2653732.1"/>
    </source>
</evidence>
<reference evidence="2 3" key="1">
    <citation type="submission" date="2022-01" db="EMBL/GenBank/DDBJ databases">
        <title>A high-quality chromosome-level genome assembly of rohu carp, Labeo rohita.</title>
        <authorList>
            <person name="Arick M.A. II"/>
            <person name="Hsu C.-Y."/>
            <person name="Magbanua Z."/>
            <person name="Pechanova O."/>
            <person name="Grover C."/>
            <person name="Miller E."/>
            <person name="Thrash A."/>
            <person name="Ezzel L."/>
            <person name="Alam S."/>
            <person name="Benzie J."/>
            <person name="Hamilton M."/>
            <person name="Karsi A."/>
            <person name="Lawrence M.L."/>
            <person name="Peterson D.G."/>
        </authorList>
    </citation>
    <scope>NUCLEOTIDE SEQUENCE [LARGE SCALE GENOMIC DNA]</scope>
    <source>
        <strain evidence="3">BAU-BD-2019</strain>
        <tissue evidence="2">Blood</tissue>
    </source>
</reference>
<protein>
    <submittedName>
        <fullName evidence="2">Uncharacterized protein</fullName>
    </submittedName>
</protein>
<dbReference type="Proteomes" id="UP000830375">
    <property type="component" value="Unassembled WGS sequence"/>
</dbReference>